<dbReference type="Proteomes" id="UP000022910">
    <property type="component" value="Unassembled WGS sequence"/>
</dbReference>
<dbReference type="EMBL" id="JEMT01024710">
    <property type="protein sequence ID" value="EXX62458.1"/>
    <property type="molecule type" value="Genomic_DNA"/>
</dbReference>
<proteinExistence type="predicted"/>
<name>A0A015M6J2_RHIIW</name>
<protein>
    <submittedName>
        <fullName evidence="1">Uncharacterized protein</fullName>
    </submittedName>
</protein>
<evidence type="ECO:0000313" key="2">
    <source>
        <dbReference type="Proteomes" id="UP000022910"/>
    </source>
</evidence>
<comment type="caution">
    <text evidence="1">The sequence shown here is derived from an EMBL/GenBank/DDBJ whole genome shotgun (WGS) entry which is preliminary data.</text>
</comment>
<accession>A0A015M6J2</accession>
<dbReference type="HOGENOM" id="CLU_2962081_0_0_1"/>
<evidence type="ECO:0000313" key="1">
    <source>
        <dbReference type="EMBL" id="EXX62458.1"/>
    </source>
</evidence>
<dbReference type="AlphaFoldDB" id="A0A015M6J2"/>
<keyword evidence="2" id="KW-1185">Reference proteome</keyword>
<organism evidence="1 2">
    <name type="scientific">Rhizophagus irregularis (strain DAOM 197198w)</name>
    <name type="common">Glomus intraradices</name>
    <dbReference type="NCBI Taxonomy" id="1432141"/>
    <lineage>
        <taxon>Eukaryota</taxon>
        <taxon>Fungi</taxon>
        <taxon>Fungi incertae sedis</taxon>
        <taxon>Mucoromycota</taxon>
        <taxon>Glomeromycotina</taxon>
        <taxon>Glomeromycetes</taxon>
        <taxon>Glomerales</taxon>
        <taxon>Glomeraceae</taxon>
        <taxon>Rhizophagus</taxon>
    </lineage>
</organism>
<reference evidence="1 2" key="1">
    <citation type="submission" date="2014-02" db="EMBL/GenBank/DDBJ databases">
        <title>Single nucleus genome sequencing reveals high similarity among nuclei of an endomycorrhizal fungus.</title>
        <authorList>
            <person name="Lin K."/>
            <person name="Geurts R."/>
            <person name="Zhang Z."/>
            <person name="Limpens E."/>
            <person name="Saunders D.G."/>
            <person name="Mu D."/>
            <person name="Pang E."/>
            <person name="Cao H."/>
            <person name="Cha H."/>
            <person name="Lin T."/>
            <person name="Zhou Q."/>
            <person name="Shang Y."/>
            <person name="Li Y."/>
            <person name="Ivanov S."/>
            <person name="Sharma T."/>
            <person name="Velzen R.V."/>
            <person name="Ruijter N.D."/>
            <person name="Aanen D.K."/>
            <person name="Win J."/>
            <person name="Kamoun S."/>
            <person name="Bisseling T."/>
            <person name="Huang S."/>
        </authorList>
    </citation>
    <scope>NUCLEOTIDE SEQUENCE [LARGE SCALE GENOMIC DNA]</scope>
    <source>
        <strain evidence="2">DAOM197198w</strain>
    </source>
</reference>
<sequence length="59" mass="6898">MNELFSPPSFNNINIPEEFGLSRELFFFDNPDEPKHGCSLYNNSRRSCSMTNVIRRSKI</sequence>
<gene>
    <name evidence="1" type="ORF">RirG_161570</name>
</gene>